<feature type="chain" id="PRO_5030642866" evidence="2">
    <location>
        <begin position="36"/>
        <end position="733"/>
    </location>
</feature>
<dbReference type="Proteomes" id="UP000450676">
    <property type="component" value="Unassembled WGS sequence"/>
</dbReference>
<dbReference type="InterPro" id="IPR006311">
    <property type="entry name" value="TAT_signal"/>
</dbReference>
<keyword evidence="2" id="KW-0732">Signal</keyword>
<gene>
    <name evidence="3" type="ORF">GTP77_02030</name>
</gene>
<name>A0A7X4H8D5_9BURK</name>
<dbReference type="PANTHER" id="PTHR33886">
    <property type="entry name" value="UNSATURATED RHAMNOGALACTURONAN HYDROLASE (EUROFUNG)"/>
    <property type="match status" value="1"/>
</dbReference>
<dbReference type="PROSITE" id="PS51318">
    <property type="entry name" value="TAT"/>
    <property type="match status" value="1"/>
</dbReference>
<evidence type="ECO:0000313" key="4">
    <source>
        <dbReference type="Proteomes" id="UP000450676"/>
    </source>
</evidence>
<dbReference type="EMBL" id="WWCU01000002">
    <property type="protein sequence ID" value="MYN06109.1"/>
    <property type="molecule type" value="Genomic_DNA"/>
</dbReference>
<evidence type="ECO:0000256" key="1">
    <source>
        <dbReference type="ARBA" id="ARBA00022801"/>
    </source>
</evidence>
<proteinExistence type="predicted"/>
<dbReference type="Pfam" id="PF07470">
    <property type="entry name" value="Glyco_hydro_88"/>
    <property type="match status" value="1"/>
</dbReference>
<dbReference type="AlphaFoldDB" id="A0A7X4H8D5"/>
<dbReference type="InterPro" id="IPR010905">
    <property type="entry name" value="Glyco_hydro_88"/>
</dbReference>
<feature type="signal peptide" evidence="2">
    <location>
        <begin position="1"/>
        <end position="35"/>
    </location>
</feature>
<organism evidence="3 4">
    <name type="scientific">Pseudoduganella aquatica</name>
    <dbReference type="NCBI Taxonomy" id="2660641"/>
    <lineage>
        <taxon>Bacteria</taxon>
        <taxon>Pseudomonadati</taxon>
        <taxon>Pseudomonadota</taxon>
        <taxon>Betaproteobacteria</taxon>
        <taxon>Burkholderiales</taxon>
        <taxon>Oxalobacteraceae</taxon>
        <taxon>Telluria group</taxon>
        <taxon>Pseudoduganella</taxon>
    </lineage>
</organism>
<dbReference type="SUPFAM" id="SSF48208">
    <property type="entry name" value="Six-hairpin glycosidases"/>
    <property type="match status" value="1"/>
</dbReference>
<comment type="caution">
    <text evidence="3">The sequence shown here is derived from an EMBL/GenBank/DDBJ whole genome shotgun (WGS) entry which is preliminary data.</text>
</comment>
<dbReference type="GO" id="GO:0016787">
    <property type="term" value="F:hydrolase activity"/>
    <property type="evidence" value="ECO:0007669"/>
    <property type="project" value="UniProtKB-KW"/>
</dbReference>
<evidence type="ECO:0000256" key="2">
    <source>
        <dbReference type="SAM" id="SignalP"/>
    </source>
</evidence>
<dbReference type="Pfam" id="PF16153">
    <property type="entry name" value="DUF4861"/>
    <property type="match status" value="1"/>
</dbReference>
<dbReference type="InterPro" id="IPR008928">
    <property type="entry name" value="6-hairpin_glycosidase_sf"/>
</dbReference>
<dbReference type="RefSeq" id="WP_161070504.1">
    <property type="nucleotide sequence ID" value="NZ_WWCU01000002.1"/>
</dbReference>
<keyword evidence="1" id="KW-0378">Hydrolase</keyword>
<dbReference type="PANTHER" id="PTHR33886:SF8">
    <property type="entry name" value="UNSATURATED RHAMNOGALACTURONAN HYDROLASE (EUROFUNG)"/>
    <property type="match status" value="1"/>
</dbReference>
<accession>A0A7X4H8D5</accession>
<keyword evidence="4" id="KW-1185">Reference proteome</keyword>
<sequence>MTQTASPVPRQRTLSAALCLALLAAAPLAAPHAQAATAVRGAADQATAASPAAVLNVMQRAADWQLAHPSTYPEDDWTQAVGDAGMMALAGVSGERRYRDAMIAMGERNRWKLGPSMYHADDYVVGQTYAELYLQTREPKMIAPMRAQFDYMLDNPREGSLYWETPGVLHRWAWCDALFMGPPAWARLYAATGDQRYLDFAVKNWWLTSDYLYDKEEHLYYRDSRYFSKREANGRKVFWGRGNGWVMGGLVRMLQYLPANHPSRPRFVQQFSEMSAKLLTLQQSDGTWRASLLDPASYPLQESSGTGLYTYALAYGVNQGILDRARFGPAAVKAWDALVANVNADGKLTHVQPIGADPKSYDPNSTDVYGVGAFLMAGSEIYRMRLLDSAPSSVVVVRNGGSLHRADESVEAPLAAGDVAVLDAATSRIVASQRLEKNVLFQATLAPGETRRYLVLPRASLPAVPPVDAKAHARFVPERLDDFAWENDRTAHRVYGPAIMRDPKEMLVSAGVDVWSKRTRALVLDKWYASGDYHTDRGEGMDFYKVGKALGCGGLAVFDGGRLHPASSNFSKWKVLADGPLRAVFELTYDQWDAGGRQVSELRRVSIDAGTNFSRVESRFAAKGPLEIGVGIAQREGEGRYSQGNGWMSYWEPAHGADGNAACAVLLEGRHTPHEGQYLAVGKAQPGKPFVYYLGAGWSKNADFPTPEAWERYVKEAAQRVAEPVAVSVESGK</sequence>
<dbReference type="Gene3D" id="1.50.10.10">
    <property type="match status" value="1"/>
</dbReference>
<dbReference type="InterPro" id="IPR052043">
    <property type="entry name" value="PolySaccharide_Degr_Enz"/>
</dbReference>
<reference evidence="3 4" key="1">
    <citation type="submission" date="2019-12" db="EMBL/GenBank/DDBJ databases">
        <title>Novel species isolated from a subtropical stream in China.</title>
        <authorList>
            <person name="Lu H."/>
        </authorList>
    </citation>
    <scope>NUCLEOTIDE SEQUENCE [LARGE SCALE GENOMIC DNA]</scope>
    <source>
        <strain evidence="3 4">FT127W</strain>
    </source>
</reference>
<dbReference type="InterPro" id="IPR012341">
    <property type="entry name" value="6hp_glycosidase-like_sf"/>
</dbReference>
<evidence type="ECO:0000313" key="3">
    <source>
        <dbReference type="EMBL" id="MYN06109.1"/>
    </source>
</evidence>
<dbReference type="GO" id="GO:0005975">
    <property type="term" value="P:carbohydrate metabolic process"/>
    <property type="evidence" value="ECO:0007669"/>
    <property type="project" value="InterPro"/>
</dbReference>
<protein>
    <submittedName>
        <fullName evidence="3">DUF4861 domain-containing protein</fullName>
    </submittedName>
</protein>
<dbReference type="InterPro" id="IPR032342">
    <property type="entry name" value="DUF4861"/>
</dbReference>